<keyword evidence="13 19" id="KW-0472">Membrane</keyword>
<keyword evidence="7 19" id="KW-1003">Cell membrane</keyword>
<keyword evidence="10 19" id="KW-0812">Transmembrane</keyword>
<gene>
    <name evidence="19" type="primary">cobS</name>
    <name evidence="20" type="ORF">HY3_13225</name>
</gene>
<dbReference type="GO" id="GO:0008818">
    <property type="term" value="F:cobalamin 5'-phosphate synthase activity"/>
    <property type="evidence" value="ECO:0007669"/>
    <property type="project" value="UniProtKB-UniRule"/>
</dbReference>
<dbReference type="PANTHER" id="PTHR34148">
    <property type="entry name" value="ADENOSYLCOBINAMIDE-GDP RIBAZOLETRANSFERASE"/>
    <property type="match status" value="1"/>
</dbReference>
<evidence type="ECO:0000313" key="20">
    <source>
        <dbReference type="EMBL" id="RAN33397.1"/>
    </source>
</evidence>
<dbReference type="HAMAP" id="MF_00719">
    <property type="entry name" value="CobS"/>
    <property type="match status" value="1"/>
</dbReference>
<keyword evidence="12 19" id="KW-1133">Transmembrane helix</keyword>
<feature type="transmembrane region" description="Helical" evidence="19">
    <location>
        <begin position="205"/>
        <end position="224"/>
    </location>
</feature>
<evidence type="ECO:0000256" key="5">
    <source>
        <dbReference type="ARBA" id="ARBA00013200"/>
    </source>
</evidence>
<evidence type="ECO:0000256" key="13">
    <source>
        <dbReference type="ARBA" id="ARBA00023136"/>
    </source>
</evidence>
<evidence type="ECO:0000256" key="2">
    <source>
        <dbReference type="ARBA" id="ARBA00004651"/>
    </source>
</evidence>
<comment type="pathway">
    <text evidence="3 19">Cofactor biosynthesis; adenosylcobalamin biosynthesis; adenosylcobalamin from cob(II)yrinate a,c-diamide: step 7/7.</text>
</comment>
<keyword evidence="21" id="KW-1185">Reference proteome</keyword>
<evidence type="ECO:0000256" key="14">
    <source>
        <dbReference type="ARBA" id="ARBA00025228"/>
    </source>
</evidence>
<comment type="function">
    <text evidence="14 19">Joins adenosylcobinamide-GDP and alpha-ribazole to generate adenosylcobalamin (Ado-cobalamin). Also synthesizes adenosylcobalamin 5'-phosphate from adenosylcobinamide-GDP and alpha-ribazole 5'-phosphate.</text>
</comment>
<evidence type="ECO:0000313" key="21">
    <source>
        <dbReference type="Proteomes" id="UP000249123"/>
    </source>
</evidence>
<dbReference type="GO" id="GO:0005886">
    <property type="term" value="C:plasma membrane"/>
    <property type="evidence" value="ECO:0007669"/>
    <property type="project" value="UniProtKB-SubCell"/>
</dbReference>
<evidence type="ECO:0000256" key="19">
    <source>
        <dbReference type="HAMAP-Rule" id="MF_00719"/>
    </source>
</evidence>
<dbReference type="eggNOG" id="COG0368">
    <property type="taxonomic scope" value="Bacteria"/>
</dbReference>
<evidence type="ECO:0000256" key="17">
    <source>
        <dbReference type="ARBA" id="ARBA00048623"/>
    </source>
</evidence>
<evidence type="ECO:0000256" key="9">
    <source>
        <dbReference type="ARBA" id="ARBA00022679"/>
    </source>
</evidence>
<dbReference type="GO" id="GO:0009236">
    <property type="term" value="P:cobalamin biosynthetic process"/>
    <property type="evidence" value="ECO:0007669"/>
    <property type="project" value="UniProtKB-UniRule"/>
</dbReference>
<feature type="transmembrane region" description="Helical" evidence="19">
    <location>
        <begin position="62"/>
        <end position="80"/>
    </location>
</feature>
<evidence type="ECO:0000256" key="7">
    <source>
        <dbReference type="ARBA" id="ARBA00022475"/>
    </source>
</evidence>
<comment type="caution">
    <text evidence="20">The sequence shown here is derived from an EMBL/GenBank/DDBJ whole genome shotgun (WGS) entry which is preliminary data.</text>
</comment>
<feature type="transmembrane region" description="Helical" evidence="19">
    <location>
        <begin position="180"/>
        <end position="199"/>
    </location>
</feature>
<evidence type="ECO:0000256" key="18">
    <source>
        <dbReference type="ARBA" id="ARBA00049504"/>
    </source>
</evidence>
<dbReference type="UniPathway" id="UPA00148">
    <property type="reaction ID" value="UER00238"/>
</dbReference>
<keyword evidence="9 19" id="KW-0808">Transferase</keyword>
<evidence type="ECO:0000256" key="15">
    <source>
        <dbReference type="ARBA" id="ARBA00032605"/>
    </source>
</evidence>
<evidence type="ECO:0000256" key="16">
    <source>
        <dbReference type="ARBA" id="ARBA00032853"/>
    </source>
</evidence>
<organism evidence="20 21">
    <name type="scientific">Hyphomonas pacifica</name>
    <dbReference type="NCBI Taxonomy" id="1280941"/>
    <lineage>
        <taxon>Bacteria</taxon>
        <taxon>Pseudomonadati</taxon>
        <taxon>Pseudomonadota</taxon>
        <taxon>Alphaproteobacteria</taxon>
        <taxon>Hyphomonadales</taxon>
        <taxon>Hyphomonadaceae</taxon>
        <taxon>Hyphomonas</taxon>
    </lineage>
</organism>
<evidence type="ECO:0000256" key="6">
    <source>
        <dbReference type="ARBA" id="ARBA00015850"/>
    </source>
</evidence>
<feature type="transmembrane region" description="Helical" evidence="19">
    <location>
        <begin position="110"/>
        <end position="129"/>
    </location>
</feature>
<dbReference type="EC" id="2.7.8.26" evidence="5 19"/>
<evidence type="ECO:0000256" key="4">
    <source>
        <dbReference type="ARBA" id="ARBA00010561"/>
    </source>
</evidence>
<reference evidence="20 21" key="1">
    <citation type="submission" date="2013-04" db="EMBL/GenBank/DDBJ databases">
        <title>Hyphomonas sp. T24B3 Genome Sequencing.</title>
        <authorList>
            <person name="Lai Q."/>
            <person name="Shao Z."/>
        </authorList>
    </citation>
    <scope>NUCLEOTIDE SEQUENCE [LARGE SCALE GENOMIC DNA]</scope>
    <source>
        <strain evidence="20 21">T24B3</strain>
    </source>
</reference>
<sequence length="255" mass="26674">MMDEVAKFALAVQFLTRLPIPARIKFTPERMAGSVAYYPLVGLLVGGLSALIFWAASLALPVLVSVILAVSAGFLLTGGFHEDGLADTFDGIGGGLTRERSLEIMKDSRIGTYGTLALACMIALKVAALSEMAHVSPFLVLGLLPAAHGLSRFSSVIVIATSKYVRDEGTGKPVARGSSALTLTIASVTAAAILAGLIWAGPPMLAAYGVIGLVAGHMLMRAFFERKLKGYTGDTLGAVQQVSEVGFYLGVLSWL</sequence>
<feature type="transmembrane region" description="Helical" evidence="19">
    <location>
        <begin position="135"/>
        <end position="159"/>
    </location>
</feature>
<comment type="catalytic activity">
    <reaction evidence="18 19">
        <text>alpha-ribazole 5'-phosphate + adenosylcob(III)inamide-GDP = adenosylcob(III)alamin 5'-phosphate + GMP + H(+)</text>
        <dbReference type="Rhea" id="RHEA:23560"/>
        <dbReference type="ChEBI" id="CHEBI:15378"/>
        <dbReference type="ChEBI" id="CHEBI:57918"/>
        <dbReference type="ChEBI" id="CHEBI:58115"/>
        <dbReference type="ChEBI" id="CHEBI:60487"/>
        <dbReference type="ChEBI" id="CHEBI:60493"/>
        <dbReference type="EC" id="2.7.8.26"/>
    </reaction>
</comment>
<dbReference type="NCBIfam" id="TIGR00317">
    <property type="entry name" value="cobS"/>
    <property type="match status" value="1"/>
</dbReference>
<dbReference type="STRING" id="1280941.HY2_13155"/>
<evidence type="ECO:0000256" key="12">
    <source>
        <dbReference type="ARBA" id="ARBA00022989"/>
    </source>
</evidence>
<feature type="transmembrane region" description="Helical" evidence="19">
    <location>
        <begin position="35"/>
        <end position="56"/>
    </location>
</feature>
<accession>A0A062TXV7</accession>
<dbReference type="OrthoDB" id="9794626at2"/>
<keyword evidence="11 19" id="KW-0460">Magnesium</keyword>
<evidence type="ECO:0000256" key="1">
    <source>
        <dbReference type="ARBA" id="ARBA00001946"/>
    </source>
</evidence>
<accession>A0A328JTE5</accession>
<proteinExistence type="inferred from homology"/>
<evidence type="ECO:0000256" key="11">
    <source>
        <dbReference type="ARBA" id="ARBA00022842"/>
    </source>
</evidence>
<evidence type="ECO:0000256" key="3">
    <source>
        <dbReference type="ARBA" id="ARBA00004663"/>
    </source>
</evidence>
<dbReference type="GO" id="GO:0051073">
    <property type="term" value="F:adenosylcobinamide-GDP ribazoletransferase activity"/>
    <property type="evidence" value="ECO:0007669"/>
    <property type="project" value="UniProtKB-UniRule"/>
</dbReference>
<name>A0A062TXV7_9PROT</name>
<comment type="cofactor">
    <cofactor evidence="1 19">
        <name>Mg(2+)</name>
        <dbReference type="ChEBI" id="CHEBI:18420"/>
    </cofactor>
</comment>
<dbReference type="Proteomes" id="UP000249123">
    <property type="component" value="Unassembled WGS sequence"/>
</dbReference>
<dbReference type="Pfam" id="PF02654">
    <property type="entry name" value="CobS"/>
    <property type="match status" value="1"/>
</dbReference>
<dbReference type="RefSeq" id="WP_034826486.1">
    <property type="nucleotide sequence ID" value="NZ_AWFA01000021.1"/>
</dbReference>
<dbReference type="InterPro" id="IPR003805">
    <property type="entry name" value="CobS"/>
</dbReference>
<evidence type="ECO:0000256" key="8">
    <source>
        <dbReference type="ARBA" id="ARBA00022573"/>
    </source>
</evidence>
<protein>
    <recommendedName>
        <fullName evidence="6 19">Adenosylcobinamide-GDP ribazoletransferase</fullName>
        <ecNumber evidence="5 19">2.7.8.26</ecNumber>
    </recommendedName>
    <alternativeName>
        <fullName evidence="16 19">Cobalamin synthase</fullName>
    </alternativeName>
    <alternativeName>
        <fullName evidence="15 19">Cobalamin-5'-phosphate synthase</fullName>
    </alternativeName>
</protein>
<dbReference type="EMBL" id="AWFB01000021">
    <property type="protein sequence ID" value="RAN33397.1"/>
    <property type="molecule type" value="Genomic_DNA"/>
</dbReference>
<dbReference type="PANTHER" id="PTHR34148:SF1">
    <property type="entry name" value="ADENOSYLCOBINAMIDE-GDP RIBAZOLETRANSFERASE"/>
    <property type="match status" value="1"/>
</dbReference>
<dbReference type="AlphaFoldDB" id="A0A062TXV7"/>
<keyword evidence="8 19" id="KW-0169">Cobalamin biosynthesis</keyword>
<comment type="subcellular location">
    <subcellularLocation>
        <location evidence="2 19">Cell membrane</location>
        <topology evidence="2 19">Multi-pass membrane protein</topology>
    </subcellularLocation>
</comment>
<comment type="catalytic activity">
    <reaction evidence="17 19">
        <text>alpha-ribazole + adenosylcob(III)inamide-GDP = adenosylcob(III)alamin + GMP + H(+)</text>
        <dbReference type="Rhea" id="RHEA:16049"/>
        <dbReference type="ChEBI" id="CHEBI:10329"/>
        <dbReference type="ChEBI" id="CHEBI:15378"/>
        <dbReference type="ChEBI" id="CHEBI:18408"/>
        <dbReference type="ChEBI" id="CHEBI:58115"/>
        <dbReference type="ChEBI" id="CHEBI:60487"/>
        <dbReference type="EC" id="2.7.8.26"/>
    </reaction>
</comment>
<evidence type="ECO:0000256" key="10">
    <source>
        <dbReference type="ARBA" id="ARBA00022692"/>
    </source>
</evidence>
<comment type="similarity">
    <text evidence="4 19">Belongs to the CobS family.</text>
</comment>